<sequence>MKTDTLKQLLAAIFVGLLFAIPLNISSIMKNGFMASFGQLVYMFLILGGTYFMTGMINNSRGRKTTNMRIFAKKLRNQGVLIQDAQAQMVNDNSRPTRGWLYLTNKSLIFANTPDHELIEKSALRISLSKISKIETFKPTPITNDGLRVKLLKGQEYDFYVGKSQDWMELINKEKTGKGK</sequence>
<proteinExistence type="predicted"/>
<comment type="caution">
    <text evidence="2">The sequence shown here is derived from an EMBL/GenBank/DDBJ whole genome shotgun (WGS) entry which is preliminary data.</text>
</comment>
<dbReference type="Gene3D" id="2.30.29.30">
    <property type="entry name" value="Pleckstrin-homology domain (PH domain)/Phosphotyrosine-binding domain (PTB)"/>
    <property type="match status" value="1"/>
</dbReference>
<name>A0A6N7X151_9FIRM</name>
<keyword evidence="1" id="KW-0812">Transmembrane</keyword>
<evidence type="ECO:0008006" key="4">
    <source>
        <dbReference type="Google" id="ProtNLM"/>
    </source>
</evidence>
<evidence type="ECO:0000313" key="2">
    <source>
        <dbReference type="EMBL" id="MST62728.1"/>
    </source>
</evidence>
<accession>A0A6N7X151</accession>
<dbReference type="EMBL" id="VUNE01000003">
    <property type="protein sequence ID" value="MST62728.1"/>
    <property type="molecule type" value="Genomic_DNA"/>
</dbReference>
<evidence type="ECO:0000313" key="3">
    <source>
        <dbReference type="Proteomes" id="UP000440713"/>
    </source>
</evidence>
<dbReference type="InterPro" id="IPR011993">
    <property type="entry name" value="PH-like_dom_sf"/>
</dbReference>
<dbReference type="Proteomes" id="UP000440713">
    <property type="component" value="Unassembled WGS sequence"/>
</dbReference>
<dbReference type="RefSeq" id="WP_154538086.1">
    <property type="nucleotide sequence ID" value="NZ_VUNE01000003.1"/>
</dbReference>
<feature type="transmembrane region" description="Helical" evidence="1">
    <location>
        <begin position="40"/>
        <end position="59"/>
    </location>
</feature>
<feature type="transmembrane region" description="Helical" evidence="1">
    <location>
        <begin position="9"/>
        <end position="28"/>
    </location>
</feature>
<keyword evidence="3" id="KW-1185">Reference proteome</keyword>
<organism evidence="2 3">
    <name type="scientific">Peptostreptococcus porci</name>
    <dbReference type="NCBI Taxonomy" id="2652282"/>
    <lineage>
        <taxon>Bacteria</taxon>
        <taxon>Bacillati</taxon>
        <taxon>Bacillota</taxon>
        <taxon>Clostridia</taxon>
        <taxon>Peptostreptococcales</taxon>
        <taxon>Peptostreptococcaceae</taxon>
        <taxon>Peptostreptococcus</taxon>
    </lineage>
</organism>
<protein>
    <recommendedName>
        <fullName evidence="4">GRAM domain-containing protein</fullName>
    </recommendedName>
</protein>
<evidence type="ECO:0000256" key="1">
    <source>
        <dbReference type="SAM" id="Phobius"/>
    </source>
</evidence>
<keyword evidence="1" id="KW-1133">Transmembrane helix</keyword>
<gene>
    <name evidence="2" type="ORF">FYJ71_07080</name>
</gene>
<keyword evidence="1" id="KW-0472">Membrane</keyword>
<reference evidence="2 3" key="1">
    <citation type="submission" date="2019-08" db="EMBL/GenBank/DDBJ databases">
        <title>In-depth cultivation of the pig gut microbiome towards novel bacterial diversity and tailored functional studies.</title>
        <authorList>
            <person name="Wylensek D."/>
            <person name="Hitch T.C.A."/>
            <person name="Clavel T."/>
        </authorList>
    </citation>
    <scope>NUCLEOTIDE SEQUENCE [LARGE SCALE GENOMIC DNA]</scope>
    <source>
        <strain evidence="2 3">WCA-SAB-591-4A-A</strain>
    </source>
</reference>
<dbReference type="AlphaFoldDB" id="A0A6N7X151"/>